<dbReference type="Gene3D" id="2.130.10.10">
    <property type="entry name" value="YVTN repeat-like/Quinoprotein amine dehydrogenase"/>
    <property type="match status" value="1"/>
</dbReference>
<dbReference type="EMBL" id="AP011532">
    <property type="protein sequence ID" value="BAI62078.1"/>
    <property type="molecule type" value="Genomic_DNA"/>
</dbReference>
<protein>
    <submittedName>
        <fullName evidence="1">Uncharacterized protein</fullName>
    </submittedName>
</protein>
<organism evidence="1 2">
    <name type="scientific">Methanocella paludicola (strain DSM 17711 / JCM 13418 / NBRC 101707 / SANAE)</name>
    <dbReference type="NCBI Taxonomy" id="304371"/>
    <lineage>
        <taxon>Archaea</taxon>
        <taxon>Methanobacteriati</taxon>
        <taxon>Methanobacteriota</taxon>
        <taxon>Stenosarchaea group</taxon>
        <taxon>Methanomicrobia</taxon>
        <taxon>Methanocellales</taxon>
        <taxon>Methanocellaceae</taxon>
        <taxon>Methanocella</taxon>
    </lineage>
</organism>
<evidence type="ECO:0000313" key="1">
    <source>
        <dbReference type="EMBL" id="BAI62078.1"/>
    </source>
</evidence>
<evidence type="ECO:0000313" key="2">
    <source>
        <dbReference type="Proteomes" id="UP000001882"/>
    </source>
</evidence>
<sequence>MLALNVILRYSINRFKKSLMVLILVWSCLLMLSIHNAYAVTYMQDNSYVYQTLFSVRPSYIDSGVVTNTGAVIVFSDDGRIFYSSNGINFTLSNTSNLGKIHAPIYGGVGSNGNTIIFGEYILNTGICRLIRSTDGGATWNVVLTLNNPGDIRHWHCVQYDPYNSKWYATSGDENSQVQWWTSSDNGATWAKMLNASGSQVYRCLNLIFTPDGHVWWGSDSNPPTAGVYYASLSDMSKYTMVYTSPHAMWGIAGSPSGTLIAINYVEAGNQDNNAYILTSIDGGKTWKTEVTWPINVQVSATGGFNTIRGPDSNGVYYVGVKNVVQYLENTVYGLELIPKSNNPVIPPAPGKYTVSDNAIFTYGQVYANVRAQKNDVIYLDYGDSLIYGKLQGSVTPSPSPSPSPNSGLSVNISLVPGWNLISVPLNVTDSSVQRLFPSDMLSGIVDVWGWNESTQSWMYYSPNPDPWFASNFPALKQVEAGRAYWVEMNKSASFAITGTVPSTAPASPVSLAPSWNFVGTTGLSSSTPEALYPSNVVDVWAWNESTQSWMYYSPNPDPWFASNFPAFNSINTGHGYWVELPS</sequence>
<dbReference type="AlphaFoldDB" id="D1Z056"/>
<dbReference type="Proteomes" id="UP000001882">
    <property type="component" value="Chromosome"/>
</dbReference>
<dbReference type="PATRIC" id="fig|304371.9.peg.2047"/>
<dbReference type="eggNOG" id="arCOG06738">
    <property type="taxonomic scope" value="Archaea"/>
</dbReference>
<dbReference type="CDD" id="cd15482">
    <property type="entry name" value="Sialidase_non-viral"/>
    <property type="match status" value="1"/>
</dbReference>
<dbReference type="InterPro" id="IPR015943">
    <property type="entry name" value="WD40/YVTN_repeat-like_dom_sf"/>
</dbReference>
<accession>D1Z056</accession>
<reference evidence="2" key="3">
    <citation type="journal article" date="2011" name="PLoS ONE">
        <title>Genome sequence of a mesophilic hydrogenotrophic methanogen Methanocella paludicola, the first cultivated representative of the order Methanocellales.</title>
        <authorList>
            <person name="Sakai S."/>
            <person name="Takaki Y."/>
            <person name="Shimamura S."/>
            <person name="Sekine M."/>
            <person name="Tajima T."/>
            <person name="Kosugi H."/>
            <person name="Ichikawa N."/>
            <person name="Tasumi E."/>
            <person name="Hiraki A.T."/>
            <person name="Shimizu A."/>
            <person name="Kato Y."/>
            <person name="Nishiko R."/>
            <person name="Mori K."/>
            <person name="Fujita N."/>
            <person name="Imachi H."/>
            <person name="Takai K."/>
        </authorList>
    </citation>
    <scope>NUCLEOTIDE SEQUENCE [LARGE SCALE GENOMIC DNA]</scope>
    <source>
        <strain evidence="2">DSM 17711 / JCM 13418 / NBRC 101707 / SANAE</strain>
    </source>
</reference>
<proteinExistence type="predicted"/>
<name>D1Z056_METPS</name>
<dbReference type="InParanoid" id="D1Z056"/>
<reference evidence="1 2" key="1">
    <citation type="journal article" date="2007" name="Appl. Environ. Microbiol.">
        <title>Isolation of key methanogens for global methane emission from rice paddy fields: a novel isolate affiliated with the clone cluster rice cluster I.</title>
        <authorList>
            <person name="Sakai S."/>
            <person name="Imachi H."/>
            <person name="Sekiguchi Y."/>
            <person name="Ohashi A."/>
            <person name="Harada H."/>
            <person name="Kamagata Y."/>
        </authorList>
    </citation>
    <scope>NUCLEOTIDE SEQUENCE [LARGE SCALE GENOMIC DNA]</scope>
    <source>
        <strain evidence="2">DSM 17711 / JCM 13418 / NBRC 101707 / SANAE</strain>
    </source>
</reference>
<reference evidence="1 2" key="2">
    <citation type="journal article" date="2008" name="Int. J. Syst. Evol. Microbiol.">
        <title>Methanocella paludicola gen. nov., sp. nov., a methane-producing archaeon, the first isolate of the lineage 'Rice Cluster I', and proposal of the new archaeal order Methanocellales ord. nov.</title>
        <authorList>
            <person name="Sakai S."/>
            <person name="Imachi H."/>
            <person name="Hanada S."/>
            <person name="Ohashi A."/>
            <person name="Harada H."/>
            <person name="Kamagata Y."/>
        </authorList>
    </citation>
    <scope>NUCLEOTIDE SEQUENCE [LARGE SCALE GENOMIC DNA]</scope>
    <source>
        <strain evidence="2">DSM 17711 / JCM 13418 / NBRC 101707 / SANAE</strain>
    </source>
</reference>
<dbReference type="SUPFAM" id="SSF110296">
    <property type="entry name" value="Oligoxyloglucan reducing end-specific cellobiohydrolase"/>
    <property type="match status" value="1"/>
</dbReference>
<dbReference type="KEGG" id="mpd:MCP_2006"/>
<keyword evidence="2" id="KW-1185">Reference proteome</keyword>
<gene>
    <name evidence="1" type="ordered locus">MCP_2006</name>
</gene>